<evidence type="ECO:0000313" key="3">
    <source>
        <dbReference type="Proteomes" id="UP000092746"/>
    </source>
</evidence>
<reference evidence="2 3" key="1">
    <citation type="submission" date="2016-06" db="EMBL/GenBank/DDBJ databases">
        <title>Simultaneous identification of Haemophilus influenzae and Haemophilus haemolyticus using TaqMan real-time PCR.</title>
        <authorList>
            <person name="Price E.P."/>
            <person name="Sarovich D.S."/>
            <person name="Harris T."/>
            <person name="Spargo J.C."/>
            <person name="Nosworthy E."/>
            <person name="Beissbarth J."/>
            <person name="Smith-Vaughan H."/>
        </authorList>
    </citation>
    <scope>NUCLEOTIDE SEQUENCE [LARGE SCALE GENOMIC DNA]</scope>
    <source>
        <strain evidence="2 3">ATCC 7901</strain>
    </source>
</reference>
<evidence type="ECO:0000256" key="1">
    <source>
        <dbReference type="SAM" id="Phobius"/>
    </source>
</evidence>
<protein>
    <submittedName>
        <fullName evidence="2">Uncharacterized protein</fullName>
    </submittedName>
</protein>
<dbReference type="EMBL" id="MAQE01000013">
    <property type="protein sequence ID" value="OBY51962.1"/>
    <property type="molecule type" value="Genomic_DNA"/>
</dbReference>
<keyword evidence="1" id="KW-0812">Transmembrane</keyword>
<dbReference type="AlphaFoldDB" id="A0AAP7GYR2"/>
<gene>
    <name evidence="2" type="ORF">BBB52_06510</name>
</gene>
<comment type="caution">
    <text evidence="2">The sequence shown here is derived from an EMBL/GenBank/DDBJ whole genome shotgun (WGS) entry which is preliminary data.</text>
</comment>
<keyword evidence="1" id="KW-1133">Transmembrane helix</keyword>
<keyword evidence="1" id="KW-0472">Membrane</keyword>
<evidence type="ECO:0000313" key="2">
    <source>
        <dbReference type="EMBL" id="OBY51962.1"/>
    </source>
</evidence>
<feature type="transmembrane region" description="Helical" evidence="1">
    <location>
        <begin position="12"/>
        <end position="32"/>
    </location>
</feature>
<name>A0AAP7GYR2_AGGAP</name>
<proteinExistence type="predicted"/>
<sequence>MTINKLRGEFSLFIEFLQMIIISIFILVWFYISSLSGKRAVFFAECYKNVFVDKFVQWFLRLQYLLQWYC</sequence>
<dbReference type="Proteomes" id="UP000092746">
    <property type="component" value="Unassembled WGS sequence"/>
</dbReference>
<accession>A0AAP7GYR2</accession>
<dbReference type="KEGG" id="aaz:ADJ80_10700"/>
<organism evidence="2 3">
    <name type="scientific">Aggregatibacter aphrophilus</name>
    <name type="common">Haemophilus aphrophilus</name>
    <dbReference type="NCBI Taxonomy" id="732"/>
    <lineage>
        <taxon>Bacteria</taxon>
        <taxon>Pseudomonadati</taxon>
        <taxon>Pseudomonadota</taxon>
        <taxon>Gammaproteobacteria</taxon>
        <taxon>Pasteurellales</taxon>
        <taxon>Pasteurellaceae</taxon>
        <taxon>Aggregatibacter</taxon>
    </lineage>
</organism>